<dbReference type="InterPro" id="IPR004655">
    <property type="entry name" value="FabH"/>
</dbReference>
<comment type="similarity">
    <text evidence="1 9">Belongs to the thiolase-like superfamily. FabH family.</text>
</comment>
<dbReference type="PANTHER" id="PTHR34069">
    <property type="entry name" value="3-OXOACYL-[ACYL-CARRIER-PROTEIN] SYNTHASE 3"/>
    <property type="match status" value="1"/>
</dbReference>
<evidence type="ECO:0000256" key="9">
    <source>
        <dbReference type="HAMAP-Rule" id="MF_01815"/>
    </source>
</evidence>
<evidence type="ECO:0000256" key="1">
    <source>
        <dbReference type="ARBA" id="ARBA00008642"/>
    </source>
</evidence>
<comment type="subcellular location">
    <subcellularLocation>
        <location evidence="9">Cytoplasm</location>
    </subcellularLocation>
</comment>
<dbReference type="Pfam" id="PF08545">
    <property type="entry name" value="ACP_syn_III"/>
    <property type="match status" value="1"/>
</dbReference>
<comment type="caution">
    <text evidence="12">The sequence shown here is derived from an EMBL/GenBank/DDBJ whole genome shotgun (WGS) entry which is preliminary data.</text>
</comment>
<comment type="domain">
    <text evidence="9">The last Arg residue of the ACP-binding site is essential for the weak association between ACP/AcpP and FabH.</text>
</comment>
<comment type="pathway">
    <text evidence="9">Lipid metabolism; fatty acid biosynthesis.</text>
</comment>
<evidence type="ECO:0000256" key="6">
    <source>
        <dbReference type="ARBA" id="ARBA00023098"/>
    </source>
</evidence>
<feature type="active site" evidence="9">
    <location>
        <position position="327"/>
    </location>
</feature>
<protein>
    <recommendedName>
        <fullName evidence="9">Beta-ketoacyl-[acyl-carrier-protein] synthase III</fullName>
        <shortName evidence="9">Beta-ketoacyl-ACP synthase III</shortName>
        <shortName evidence="9">KAS III</shortName>
        <ecNumber evidence="9">2.3.1.180</ecNumber>
    </recommendedName>
    <alternativeName>
        <fullName evidence="9">3-oxoacyl-[acyl-carrier-protein] synthase 3</fullName>
    </alternativeName>
    <alternativeName>
        <fullName evidence="9">3-oxoacyl-[acyl-carrier-protein] synthase III</fullName>
    </alternativeName>
</protein>
<feature type="domain" description="Beta-ketoacyl-[acyl-carrier-protein] synthase III N-terminal" evidence="11">
    <location>
        <begin position="112"/>
        <end position="195"/>
    </location>
</feature>
<dbReference type="EMBL" id="JBBNOP010000002">
    <property type="protein sequence ID" value="MEQ3361873.1"/>
    <property type="molecule type" value="Genomic_DNA"/>
</dbReference>
<reference evidence="12 13" key="1">
    <citation type="submission" date="2024-04" db="EMBL/GenBank/DDBJ databases">
        <title>Human intestinal bacterial collection.</title>
        <authorList>
            <person name="Pauvert C."/>
            <person name="Hitch T.C.A."/>
            <person name="Clavel T."/>
        </authorList>
    </citation>
    <scope>NUCLEOTIDE SEQUENCE [LARGE SCALE GENOMIC DNA]</scope>
    <source>
        <strain evidence="12 13">CLA-KB-H42</strain>
    </source>
</reference>
<feature type="domain" description="Beta-ketoacyl-[acyl-carrier-protein] synthase III C-terminal" evidence="10">
    <location>
        <begin position="281"/>
        <end position="369"/>
    </location>
</feature>
<dbReference type="GO" id="GO:0033818">
    <property type="term" value="F:beta-ketoacyl-acyl-carrier-protein synthase III activity"/>
    <property type="evidence" value="ECO:0007669"/>
    <property type="project" value="UniProtKB-EC"/>
</dbReference>
<dbReference type="Proteomes" id="UP001487305">
    <property type="component" value="Unassembled WGS sequence"/>
</dbReference>
<keyword evidence="6 9" id="KW-0443">Lipid metabolism</keyword>
<keyword evidence="13" id="KW-1185">Reference proteome</keyword>
<sequence length="370" mass="39082">MGCALVGCGKAIPALEVENTALEALVDTNDEWITTRTGIKSRRIAVEESSADLGEAAARQALGWTEGGHSERSFAPEEIDLIICATVTPDSIVPSTAGLLRRRLGLKSAIAFDVNAACTGFIYSATVAEAMMAASAPSADGSAGRNPIRRALVVGTERLTRLTNWADRNTCVLFGDGAGAAVLEWDESRPGILGSFIVNADDDENALTCPLSYGTDLPFDAQGVSSQSPALKDASAIRIDEELAIREAVESGNPRQTLRMNGPHVFKFAAEAMTEAVHRSLDRAGLSLDDIACIVPHQANERIIKYAAKKLHLPMDFFQLSIAEAGNTSAASVPMALADAYAEGRIRRGDKVILVAFGGGFTSGAIVYEA</sequence>
<evidence type="ECO:0000256" key="4">
    <source>
        <dbReference type="ARBA" id="ARBA00022679"/>
    </source>
</evidence>
<dbReference type="Pfam" id="PF08541">
    <property type="entry name" value="ACP_syn_III_C"/>
    <property type="match status" value="1"/>
</dbReference>
<evidence type="ECO:0000256" key="2">
    <source>
        <dbReference type="ARBA" id="ARBA00022490"/>
    </source>
</evidence>
<feature type="active site" evidence="9">
    <location>
        <position position="118"/>
    </location>
</feature>
<dbReference type="CDD" id="cd00830">
    <property type="entry name" value="KAS_III"/>
    <property type="match status" value="1"/>
</dbReference>
<keyword evidence="2 9" id="KW-0963">Cytoplasm</keyword>
<comment type="catalytic activity">
    <reaction evidence="9">
        <text>malonyl-[ACP] + acetyl-CoA + H(+) = 3-oxobutanoyl-[ACP] + CO2 + CoA</text>
        <dbReference type="Rhea" id="RHEA:12080"/>
        <dbReference type="Rhea" id="RHEA-COMP:9623"/>
        <dbReference type="Rhea" id="RHEA-COMP:9625"/>
        <dbReference type="ChEBI" id="CHEBI:15378"/>
        <dbReference type="ChEBI" id="CHEBI:16526"/>
        <dbReference type="ChEBI" id="CHEBI:57287"/>
        <dbReference type="ChEBI" id="CHEBI:57288"/>
        <dbReference type="ChEBI" id="CHEBI:78449"/>
        <dbReference type="ChEBI" id="CHEBI:78450"/>
        <dbReference type="EC" id="2.3.1.180"/>
    </reaction>
</comment>
<dbReference type="RefSeq" id="WP_102373460.1">
    <property type="nucleotide sequence ID" value="NZ_JBBNOP010000002.1"/>
</dbReference>
<name>A0ABV1J9Y5_9ACTN</name>
<feature type="region of interest" description="ACP-binding" evidence="9">
    <location>
        <begin position="298"/>
        <end position="302"/>
    </location>
</feature>
<keyword evidence="3 9" id="KW-0444">Lipid biosynthesis</keyword>
<keyword evidence="9" id="KW-0511">Multifunctional enzyme</keyword>
<keyword evidence="8 9" id="KW-0012">Acyltransferase</keyword>
<dbReference type="InterPro" id="IPR016039">
    <property type="entry name" value="Thiolase-like"/>
</dbReference>
<keyword evidence="5 9" id="KW-0276">Fatty acid metabolism</keyword>
<evidence type="ECO:0000256" key="3">
    <source>
        <dbReference type="ARBA" id="ARBA00022516"/>
    </source>
</evidence>
<evidence type="ECO:0000256" key="8">
    <source>
        <dbReference type="ARBA" id="ARBA00023315"/>
    </source>
</evidence>
<evidence type="ECO:0000259" key="11">
    <source>
        <dbReference type="Pfam" id="PF08545"/>
    </source>
</evidence>
<dbReference type="InterPro" id="IPR013747">
    <property type="entry name" value="ACP_syn_III_C"/>
</dbReference>
<comment type="function">
    <text evidence="9">Catalyzes the condensation reaction of fatty acid synthesis by the addition to an acyl acceptor of two carbons from malonyl-ACP. Catalyzes the first condensation reaction which initiates fatty acid synthesis and may therefore play a role in governing the total rate of fatty acid production. Possesses both acetoacetyl-ACP synthase and acetyl transacylase activities. Its substrate specificity determines the biosynthesis of branched-chain and/or straight-chain of fatty acids.</text>
</comment>
<feature type="active site" evidence="9">
    <location>
        <position position="297"/>
    </location>
</feature>
<dbReference type="InterPro" id="IPR013751">
    <property type="entry name" value="ACP_syn_III_N"/>
</dbReference>
<dbReference type="SUPFAM" id="SSF53901">
    <property type="entry name" value="Thiolase-like"/>
    <property type="match status" value="1"/>
</dbReference>
<dbReference type="PANTHER" id="PTHR34069:SF2">
    <property type="entry name" value="BETA-KETOACYL-[ACYL-CARRIER-PROTEIN] SYNTHASE III"/>
    <property type="match status" value="1"/>
</dbReference>
<keyword evidence="7 9" id="KW-0275">Fatty acid biosynthesis</keyword>
<dbReference type="EC" id="2.3.1.180" evidence="9"/>
<accession>A0ABV1J9Y5</accession>
<gene>
    <name evidence="9" type="primary">fabH</name>
    <name evidence="12" type="ORF">AAA083_02655</name>
</gene>
<evidence type="ECO:0000259" key="10">
    <source>
        <dbReference type="Pfam" id="PF08541"/>
    </source>
</evidence>
<organism evidence="12 13">
    <name type="scientific">Raoultibacter massiliensis</name>
    <dbReference type="NCBI Taxonomy" id="1852371"/>
    <lineage>
        <taxon>Bacteria</taxon>
        <taxon>Bacillati</taxon>
        <taxon>Actinomycetota</taxon>
        <taxon>Coriobacteriia</taxon>
        <taxon>Eggerthellales</taxon>
        <taxon>Eggerthellaceae</taxon>
        <taxon>Raoultibacter</taxon>
    </lineage>
</organism>
<dbReference type="HAMAP" id="MF_01815">
    <property type="entry name" value="FabH"/>
    <property type="match status" value="1"/>
</dbReference>
<evidence type="ECO:0000256" key="7">
    <source>
        <dbReference type="ARBA" id="ARBA00023160"/>
    </source>
</evidence>
<comment type="subunit">
    <text evidence="9">Homodimer.</text>
</comment>
<proteinExistence type="inferred from homology"/>
<dbReference type="Gene3D" id="3.40.47.10">
    <property type="match status" value="1"/>
</dbReference>
<evidence type="ECO:0000313" key="12">
    <source>
        <dbReference type="EMBL" id="MEQ3361873.1"/>
    </source>
</evidence>
<keyword evidence="4 9" id="KW-0808">Transferase</keyword>
<evidence type="ECO:0000256" key="5">
    <source>
        <dbReference type="ARBA" id="ARBA00022832"/>
    </source>
</evidence>
<evidence type="ECO:0000313" key="13">
    <source>
        <dbReference type="Proteomes" id="UP001487305"/>
    </source>
</evidence>
<dbReference type="NCBIfam" id="NF006829">
    <property type="entry name" value="PRK09352.1"/>
    <property type="match status" value="1"/>
</dbReference>